<dbReference type="Gene3D" id="1.20.1530.20">
    <property type="match status" value="1"/>
</dbReference>
<keyword evidence="5 9" id="KW-0812">Transmembrane</keyword>
<dbReference type="PROSITE" id="PS51202">
    <property type="entry name" value="RCK_C"/>
    <property type="match status" value="1"/>
</dbReference>
<dbReference type="InterPro" id="IPR036721">
    <property type="entry name" value="RCK_C_sf"/>
</dbReference>
<feature type="transmembrane region" description="Helical" evidence="9">
    <location>
        <begin position="125"/>
        <end position="143"/>
    </location>
</feature>
<feature type="transmembrane region" description="Helical" evidence="9">
    <location>
        <begin position="365"/>
        <end position="383"/>
    </location>
</feature>
<evidence type="ECO:0000313" key="12">
    <source>
        <dbReference type="Proteomes" id="UP000204391"/>
    </source>
</evidence>
<gene>
    <name evidence="11" type="ORF">CFK40_08625</name>
</gene>
<dbReference type="InterPro" id="IPR006153">
    <property type="entry name" value="Cation/H_exchanger_TM"/>
</dbReference>
<dbReference type="OrthoDB" id="9810759at2"/>
<dbReference type="SUPFAM" id="SSF116726">
    <property type="entry name" value="TrkA C-terminal domain-like"/>
    <property type="match status" value="1"/>
</dbReference>
<feature type="transmembrane region" description="Helical" evidence="9">
    <location>
        <begin position="275"/>
        <end position="294"/>
    </location>
</feature>
<evidence type="ECO:0000256" key="1">
    <source>
        <dbReference type="ARBA" id="ARBA00004651"/>
    </source>
</evidence>
<evidence type="ECO:0000256" key="3">
    <source>
        <dbReference type="ARBA" id="ARBA00022449"/>
    </source>
</evidence>
<dbReference type="GO" id="GO:0008324">
    <property type="term" value="F:monoatomic cation transmembrane transporter activity"/>
    <property type="evidence" value="ECO:0007669"/>
    <property type="project" value="InterPro"/>
</dbReference>
<dbReference type="InterPro" id="IPR006037">
    <property type="entry name" value="RCK_C"/>
</dbReference>
<keyword evidence="2" id="KW-0813">Transport</keyword>
<dbReference type="PANTHER" id="PTHR32507">
    <property type="entry name" value="NA(+)/H(+) ANTIPORTER 1"/>
    <property type="match status" value="1"/>
</dbReference>
<evidence type="ECO:0000256" key="8">
    <source>
        <dbReference type="ARBA" id="ARBA00023136"/>
    </source>
</evidence>
<dbReference type="AlphaFoldDB" id="A0A221MBS9"/>
<sequence length="501" mass="54512">MIHEILESNQFIFLVALLLIVSVLVTKFSTRLGVPSLVLFIGVGMLVGSDGLNFIYFDNAKIAQLIGVLALIIILFEGGLQTKWSTIKPVLPSATILATIGVLVTSLVVGVAAKYILDLSWLEGILVGSIVGSTDAAAVFSVLKGKNIKGNVKSTLEAESGSNDPMAMFLTLSVIQLITQEQSGIWMLIGTFFWQMGLGLVLGLIIGKVGSISINRINLDSSGLYPLFGIAFAFLTYSITSLVGASGLLAVYITALVIGNLDLTYRHSILRFNEGFAWMAQILMFVILGLFVFPTELFTFTNIVNGLLISVILIFVARPIAVFLNLIKSPYHFKEKLFLSWAGLRGAVPIVLAIFPMLAELENSQIMFNAVFFVVLTSTLVQGSTITYMTRKLGLEGEAKTEPIHTLELISIGKTNVEMVEYYVTKKNTIIGQTLEELVLPDNSLINAIIRDGNIITPNGQTTIKEKDTLYILASRKSKSKLKALLEKEINDASTSNEGND</sequence>
<feature type="transmembrane region" description="Helical" evidence="9">
    <location>
        <begin position="219"/>
        <end position="239"/>
    </location>
</feature>
<keyword evidence="8 9" id="KW-0472">Membrane</keyword>
<feature type="transmembrane region" description="Helical" evidence="9">
    <location>
        <begin position="92"/>
        <end position="113"/>
    </location>
</feature>
<dbReference type="GO" id="GO:0006813">
    <property type="term" value="P:potassium ion transport"/>
    <property type="evidence" value="ECO:0007669"/>
    <property type="project" value="InterPro"/>
</dbReference>
<evidence type="ECO:0000256" key="5">
    <source>
        <dbReference type="ARBA" id="ARBA00022692"/>
    </source>
</evidence>
<keyword evidence="12" id="KW-1185">Reference proteome</keyword>
<comment type="subcellular location">
    <subcellularLocation>
        <location evidence="1">Cell membrane</location>
        <topology evidence="1">Multi-pass membrane protein</topology>
    </subcellularLocation>
</comment>
<evidence type="ECO:0000256" key="4">
    <source>
        <dbReference type="ARBA" id="ARBA00022475"/>
    </source>
</evidence>
<dbReference type="KEGG" id="vne:CFK40_08625"/>
<proteinExistence type="predicted"/>
<dbReference type="GO" id="GO:0005886">
    <property type="term" value="C:plasma membrane"/>
    <property type="evidence" value="ECO:0007669"/>
    <property type="project" value="UniProtKB-SubCell"/>
</dbReference>
<feature type="transmembrane region" description="Helical" evidence="9">
    <location>
        <begin position="185"/>
        <end position="207"/>
    </location>
</feature>
<dbReference type="RefSeq" id="WP_089531923.1">
    <property type="nucleotide sequence ID" value="NZ_CP022437.1"/>
</dbReference>
<evidence type="ECO:0000256" key="2">
    <source>
        <dbReference type="ARBA" id="ARBA00022448"/>
    </source>
</evidence>
<accession>A0A221MBS9</accession>
<dbReference type="PANTHER" id="PTHR32507:SF7">
    <property type="entry name" value="K(+)_H(+) ANTIPORTER NHAP2"/>
    <property type="match status" value="1"/>
</dbReference>
<protein>
    <submittedName>
        <fullName evidence="11">K+/H+ antiporter</fullName>
    </submittedName>
</protein>
<feature type="transmembrane region" description="Helical" evidence="9">
    <location>
        <begin position="306"/>
        <end position="326"/>
    </location>
</feature>
<evidence type="ECO:0000313" key="11">
    <source>
        <dbReference type="EMBL" id="ASN05072.1"/>
    </source>
</evidence>
<feature type="transmembrane region" description="Helical" evidence="9">
    <location>
        <begin position="62"/>
        <end position="80"/>
    </location>
</feature>
<dbReference type="EMBL" id="CP022437">
    <property type="protein sequence ID" value="ASN05072.1"/>
    <property type="molecule type" value="Genomic_DNA"/>
</dbReference>
<evidence type="ECO:0000259" key="10">
    <source>
        <dbReference type="PROSITE" id="PS51202"/>
    </source>
</evidence>
<evidence type="ECO:0000256" key="9">
    <source>
        <dbReference type="SAM" id="Phobius"/>
    </source>
</evidence>
<evidence type="ECO:0000256" key="6">
    <source>
        <dbReference type="ARBA" id="ARBA00022989"/>
    </source>
</evidence>
<keyword evidence="7" id="KW-0406">Ion transport</keyword>
<organism evidence="11 12">
    <name type="scientific">Virgibacillus necropolis</name>
    <dbReference type="NCBI Taxonomy" id="163877"/>
    <lineage>
        <taxon>Bacteria</taxon>
        <taxon>Bacillati</taxon>
        <taxon>Bacillota</taxon>
        <taxon>Bacilli</taxon>
        <taxon>Bacillales</taxon>
        <taxon>Bacillaceae</taxon>
        <taxon>Virgibacillus</taxon>
    </lineage>
</organism>
<reference evidence="11 12" key="1">
    <citation type="journal article" date="2003" name="Int. J. Syst. Evol. Microbiol.">
        <title>Virgibacillus carmonensis sp. nov., Virgibacillus necropolis sp. nov. and Virgibacillus picturae sp. nov., three novel species isolated from deteriorated mural paintings, transfer of the species of the genus salibacillus to Virgibacillus, as Virgibacillus marismortui comb. nov. and Virgibacillus salexigens comb. nov., and emended description of the genus Virgibacillus.</title>
        <authorList>
            <person name="Heyrman J."/>
            <person name="Logan N.A."/>
            <person name="Busse H.J."/>
            <person name="Balcaen A."/>
            <person name="Lebbe L."/>
            <person name="Rodriguez-Diaz M."/>
            <person name="Swings J."/>
            <person name="De Vos P."/>
        </authorList>
    </citation>
    <scope>NUCLEOTIDE SEQUENCE [LARGE SCALE GENOMIC DNA]</scope>
    <source>
        <strain evidence="11 12">LMG 19488</strain>
    </source>
</reference>
<feature type="transmembrane region" description="Helical" evidence="9">
    <location>
        <begin position="338"/>
        <end position="359"/>
    </location>
</feature>
<name>A0A221MBS9_9BACI</name>
<dbReference type="GO" id="GO:1902600">
    <property type="term" value="P:proton transmembrane transport"/>
    <property type="evidence" value="ECO:0007669"/>
    <property type="project" value="InterPro"/>
</dbReference>
<keyword evidence="6 9" id="KW-1133">Transmembrane helix</keyword>
<dbReference type="InterPro" id="IPR038770">
    <property type="entry name" value="Na+/solute_symporter_sf"/>
</dbReference>
<dbReference type="Pfam" id="PF02080">
    <property type="entry name" value="TrkA_C"/>
    <property type="match status" value="1"/>
</dbReference>
<keyword evidence="3" id="KW-0050">Antiport</keyword>
<dbReference type="GO" id="GO:0015297">
    <property type="term" value="F:antiporter activity"/>
    <property type="evidence" value="ECO:0007669"/>
    <property type="project" value="UniProtKB-KW"/>
</dbReference>
<keyword evidence="4" id="KW-1003">Cell membrane</keyword>
<dbReference type="Proteomes" id="UP000204391">
    <property type="component" value="Chromosome"/>
</dbReference>
<feature type="domain" description="RCK C-terminal" evidence="10">
    <location>
        <begin position="407"/>
        <end position="488"/>
    </location>
</feature>
<dbReference type="Gene3D" id="3.30.70.1450">
    <property type="entry name" value="Regulator of K+ conductance, C-terminal domain"/>
    <property type="match status" value="1"/>
</dbReference>
<evidence type="ECO:0000256" key="7">
    <source>
        <dbReference type="ARBA" id="ARBA00023065"/>
    </source>
</evidence>
<dbReference type="NCBIfam" id="NF003715">
    <property type="entry name" value="PRK05326.1-2"/>
    <property type="match status" value="1"/>
</dbReference>
<feature type="transmembrane region" description="Helical" evidence="9">
    <location>
        <begin position="12"/>
        <end position="30"/>
    </location>
</feature>
<dbReference type="NCBIfam" id="NF003716">
    <property type="entry name" value="PRK05326.1-3"/>
    <property type="match status" value="1"/>
</dbReference>
<dbReference type="Pfam" id="PF00999">
    <property type="entry name" value="Na_H_Exchanger"/>
    <property type="match status" value="1"/>
</dbReference>